<dbReference type="PANTHER" id="PTHR43095:SF3">
    <property type="entry name" value="L-XYLULOSE_3-KETO-L-GULONATE KINASE"/>
    <property type="match status" value="1"/>
</dbReference>
<gene>
    <name evidence="6" type="ORF">H0B56_12540</name>
</gene>
<dbReference type="Pfam" id="PF00370">
    <property type="entry name" value="FGGY_N"/>
    <property type="match status" value="1"/>
</dbReference>
<dbReference type="InterPro" id="IPR043129">
    <property type="entry name" value="ATPase_NBD"/>
</dbReference>
<evidence type="ECO:0000256" key="2">
    <source>
        <dbReference type="ARBA" id="ARBA00022679"/>
    </source>
</evidence>
<dbReference type="InterPro" id="IPR000577">
    <property type="entry name" value="Carb_kinase_FGGY"/>
</dbReference>
<proteinExistence type="inferred from homology"/>
<dbReference type="PIRSF" id="PIRSF000538">
    <property type="entry name" value="GlpK"/>
    <property type="match status" value="1"/>
</dbReference>
<accession>A0A838AAU6</accession>
<evidence type="ECO:0000259" key="4">
    <source>
        <dbReference type="Pfam" id="PF00370"/>
    </source>
</evidence>
<comment type="similarity">
    <text evidence="1">Belongs to the FGGY kinase family.</text>
</comment>
<evidence type="ECO:0000313" key="6">
    <source>
        <dbReference type="EMBL" id="MBA0126370.1"/>
    </source>
</evidence>
<feature type="domain" description="Carbohydrate kinase FGGY C-terminal" evidence="5">
    <location>
        <begin position="298"/>
        <end position="434"/>
    </location>
</feature>
<dbReference type="PANTHER" id="PTHR43095">
    <property type="entry name" value="SUGAR KINASE"/>
    <property type="match status" value="1"/>
</dbReference>
<dbReference type="Proteomes" id="UP000582974">
    <property type="component" value="Unassembled WGS sequence"/>
</dbReference>
<dbReference type="Pfam" id="PF02782">
    <property type="entry name" value="FGGY_C"/>
    <property type="match status" value="1"/>
</dbReference>
<dbReference type="EMBL" id="JACCKD010000004">
    <property type="protein sequence ID" value="MBA0126370.1"/>
    <property type="molecule type" value="Genomic_DNA"/>
</dbReference>
<dbReference type="GO" id="GO:0005975">
    <property type="term" value="P:carbohydrate metabolic process"/>
    <property type="evidence" value="ECO:0007669"/>
    <property type="project" value="InterPro"/>
</dbReference>
<reference evidence="6 7" key="1">
    <citation type="submission" date="2020-07" db="EMBL/GenBank/DDBJ databases">
        <title>Genome of Haloechinothrix sp.</title>
        <authorList>
            <person name="Tang S.-K."/>
            <person name="Yang L."/>
            <person name="Zhu W.-Y."/>
        </authorList>
    </citation>
    <scope>NUCLEOTIDE SEQUENCE [LARGE SCALE GENOMIC DNA]</scope>
    <source>
        <strain evidence="6 7">YIM 98757</strain>
    </source>
</reference>
<evidence type="ECO:0000256" key="3">
    <source>
        <dbReference type="ARBA" id="ARBA00022777"/>
    </source>
</evidence>
<feature type="domain" description="Carbohydrate kinase FGGY N-terminal" evidence="4">
    <location>
        <begin position="4"/>
        <end position="241"/>
    </location>
</feature>
<dbReference type="InterPro" id="IPR018484">
    <property type="entry name" value="FGGY_N"/>
</dbReference>
<dbReference type="RefSeq" id="WP_180893200.1">
    <property type="nucleotide sequence ID" value="NZ_JACCKD010000004.1"/>
</dbReference>
<evidence type="ECO:0000256" key="1">
    <source>
        <dbReference type="ARBA" id="ARBA00009156"/>
    </source>
</evidence>
<evidence type="ECO:0000259" key="5">
    <source>
        <dbReference type="Pfam" id="PF02782"/>
    </source>
</evidence>
<comment type="caution">
    <text evidence="6">The sequence shown here is derived from an EMBL/GenBank/DDBJ whole genome shotgun (WGS) entry which is preliminary data.</text>
</comment>
<dbReference type="Gene3D" id="3.30.420.40">
    <property type="match status" value="2"/>
</dbReference>
<keyword evidence="3 6" id="KW-0418">Kinase</keyword>
<sequence length="486" mass="51226">METFLGVDVGTTVTKATLFDEAGTSLSVVERATRLEQPAPDRVEQDVEEVLASVAEVIAELLRSSTRQAPSLLAITGQGDGCWLVDERGWPTRKAVSWMDARSSGVLAEWERDGTAESVFRVTGNALFPGAQACILRWLDRHEPDALDRASTATYCKDVIFQRLTGVRATDPSDASLPFGRPDGAGYSEQALKLCRLDHRAGLLPPVTGPVPVAPLDAAGAALTTLAEGTPVTAGPFDLSACPAGAGVTEPGDGLLIIGTTLACTVVTDAVDVQTRAGATGMHLATTRPGRWLRVLPAMVGSASLDWVLGMLGKDHDDLDAAIAGSVAGAGGVEMLPYLSPSGERAPFVDARASGQLTGLRLTASAADMVRATCEGIAYAARDCFASTPLEGELVVCGGGARSRRWLQVFADVLQRPLTVTPDPNVGPRGAVLSGLEATGHAVDRRAWLPPGDVVEPDRRLAESYERGFARFTQHREAARPLWRSS</sequence>
<dbReference type="GO" id="GO:0016301">
    <property type="term" value="F:kinase activity"/>
    <property type="evidence" value="ECO:0007669"/>
    <property type="project" value="UniProtKB-KW"/>
</dbReference>
<keyword evidence="2" id="KW-0808">Transferase</keyword>
<keyword evidence="7" id="KW-1185">Reference proteome</keyword>
<dbReference type="AlphaFoldDB" id="A0A838AAU6"/>
<evidence type="ECO:0000313" key="7">
    <source>
        <dbReference type="Proteomes" id="UP000582974"/>
    </source>
</evidence>
<dbReference type="SUPFAM" id="SSF53067">
    <property type="entry name" value="Actin-like ATPase domain"/>
    <property type="match status" value="2"/>
</dbReference>
<dbReference type="InterPro" id="IPR050406">
    <property type="entry name" value="FGGY_Carb_Kinase"/>
</dbReference>
<dbReference type="InterPro" id="IPR018485">
    <property type="entry name" value="FGGY_C"/>
</dbReference>
<name>A0A838AAU6_9PSEU</name>
<protein>
    <submittedName>
        <fullName evidence="6">Carbohydrate kinase</fullName>
    </submittedName>
</protein>
<organism evidence="6 7">
    <name type="scientific">Haloechinothrix aidingensis</name>
    <dbReference type="NCBI Taxonomy" id="2752311"/>
    <lineage>
        <taxon>Bacteria</taxon>
        <taxon>Bacillati</taxon>
        <taxon>Actinomycetota</taxon>
        <taxon>Actinomycetes</taxon>
        <taxon>Pseudonocardiales</taxon>
        <taxon>Pseudonocardiaceae</taxon>
        <taxon>Haloechinothrix</taxon>
    </lineage>
</organism>